<proteinExistence type="predicted"/>
<feature type="region of interest" description="Disordered" evidence="3">
    <location>
        <begin position="1"/>
        <end position="55"/>
    </location>
</feature>
<evidence type="ECO:0000313" key="6">
    <source>
        <dbReference type="EMBL" id="MFC4998885.1"/>
    </source>
</evidence>
<feature type="region of interest" description="Disordered" evidence="3">
    <location>
        <begin position="412"/>
        <end position="432"/>
    </location>
</feature>
<accession>A0ABV9VU74</accession>
<dbReference type="Gene3D" id="2.60.40.10">
    <property type="entry name" value="Immunoglobulins"/>
    <property type="match status" value="1"/>
</dbReference>
<evidence type="ECO:0000256" key="4">
    <source>
        <dbReference type="SAM" id="Phobius"/>
    </source>
</evidence>
<feature type="region of interest" description="Disordered" evidence="3">
    <location>
        <begin position="505"/>
        <end position="525"/>
    </location>
</feature>
<keyword evidence="4" id="KW-0472">Membrane</keyword>
<dbReference type="InterPro" id="IPR013783">
    <property type="entry name" value="Ig-like_fold"/>
</dbReference>
<dbReference type="CDD" id="cd00063">
    <property type="entry name" value="FN3"/>
    <property type="match status" value="1"/>
</dbReference>
<dbReference type="SUPFAM" id="SSF49265">
    <property type="entry name" value="Fibronectin type III"/>
    <property type="match status" value="1"/>
</dbReference>
<keyword evidence="1" id="KW-0326">Glycosidase</keyword>
<name>A0ABV9VU74_9ACTN</name>
<dbReference type="Proteomes" id="UP001595912">
    <property type="component" value="Unassembled WGS sequence"/>
</dbReference>
<dbReference type="RefSeq" id="WP_380115141.1">
    <property type="nucleotide sequence ID" value="NZ_JBHSIU010000013.1"/>
</dbReference>
<comment type="caution">
    <text evidence="6">The sequence shown here is derived from an EMBL/GenBank/DDBJ whole genome shotgun (WGS) entry which is preliminary data.</text>
</comment>
<evidence type="ECO:0000256" key="1">
    <source>
        <dbReference type="ARBA" id="ARBA00023295"/>
    </source>
</evidence>
<keyword evidence="1" id="KW-0378">Hydrolase</keyword>
<dbReference type="Pfam" id="PF25564">
    <property type="entry name" value="DUF7933"/>
    <property type="match status" value="2"/>
</dbReference>
<feature type="transmembrane region" description="Helical" evidence="4">
    <location>
        <begin position="645"/>
        <end position="664"/>
    </location>
</feature>
<feature type="compositionally biased region" description="Pro residues" evidence="3">
    <location>
        <begin position="419"/>
        <end position="432"/>
    </location>
</feature>
<evidence type="ECO:0000259" key="5">
    <source>
        <dbReference type="PROSITE" id="PS50853"/>
    </source>
</evidence>
<sequence>MPIGRPSTGGPCNSEIAGKAGKAGTGKHSKSGKGADRVDFARPLTVAATPRSTDRPRIANCAETSNITATGAWSVSTIEDHEETTLDVTLTRPDDCGNATGLGYVIALPTGTYRSYGSVVDTCSANPVSGGVGSTTFTVTGATIADTFTSCTITFPVTSGTSGQYIFDTAKFTSVTAVVRSQTPQTLTVLTASPRVGASFDPTTIDAFTTSTLTVGLARTDENSTAVTSGLGYRLDLPSGLVVAAGTPTNDCGGTLTTVNGATYVTLSGAQLTGFPSLCEVSFKVTAAAAGAYALENSAISTAVGVRANLDSNCAESGRTEGGCQPELQVNKVGQSITFPQPANVAVSQHTVQLIAASSSGLPVSFTSTTGGVCSVSGSTVTLLTPGTCTITADQGGSGAYEPAEQSMRSFTVGQPTTTPTPAPTPTPTPTPAPAPGQVVATAGVAQISAQWQAPADTSAVTGYIATATPGEATCSTGSASDTSCVMGGVAGVTYTVTVVAKGTGANSAPAGPSNAVTPTAPPISTTVPDTNLTLTTDKGIITTAVPSQDIVVIGTGFMPYSTATIVIYSQPINLGSATTDGAGNFSKPVKVPADLVVGGHSLVAAGVDPDGLPHSLKMAIRVAASPARTGGSGSGSLAVTGAPIAAMLQLGLATTFAGGGLLLSGRTRRRTG</sequence>
<keyword evidence="4" id="KW-0812">Transmembrane</keyword>
<keyword evidence="7" id="KW-1185">Reference proteome</keyword>
<feature type="domain" description="Fibronectin type-III" evidence="5">
    <location>
        <begin position="433"/>
        <end position="523"/>
    </location>
</feature>
<keyword evidence="4" id="KW-1133">Transmembrane helix</keyword>
<dbReference type="InterPro" id="IPR057693">
    <property type="entry name" value="DUF7933"/>
</dbReference>
<dbReference type="InterPro" id="IPR003961">
    <property type="entry name" value="FN3_dom"/>
</dbReference>
<organism evidence="6 7">
    <name type="scientific">Dactylosporangium cerinum</name>
    <dbReference type="NCBI Taxonomy" id="1434730"/>
    <lineage>
        <taxon>Bacteria</taxon>
        <taxon>Bacillati</taxon>
        <taxon>Actinomycetota</taxon>
        <taxon>Actinomycetes</taxon>
        <taxon>Micromonosporales</taxon>
        <taxon>Micromonosporaceae</taxon>
        <taxon>Dactylosporangium</taxon>
    </lineage>
</organism>
<gene>
    <name evidence="6" type="ORF">ACFPIJ_13695</name>
</gene>
<evidence type="ECO:0000313" key="7">
    <source>
        <dbReference type="Proteomes" id="UP001595912"/>
    </source>
</evidence>
<evidence type="ECO:0000256" key="3">
    <source>
        <dbReference type="SAM" id="MobiDB-lite"/>
    </source>
</evidence>
<dbReference type="PROSITE" id="PS50853">
    <property type="entry name" value="FN3"/>
    <property type="match status" value="1"/>
</dbReference>
<keyword evidence="2" id="KW-0119">Carbohydrate metabolism</keyword>
<protein>
    <recommendedName>
        <fullName evidence="5">Fibronectin type-III domain-containing protein</fullName>
    </recommendedName>
</protein>
<dbReference type="InterPro" id="IPR036116">
    <property type="entry name" value="FN3_sf"/>
</dbReference>
<dbReference type="EMBL" id="JBHSIU010000013">
    <property type="protein sequence ID" value="MFC4998885.1"/>
    <property type="molecule type" value="Genomic_DNA"/>
</dbReference>
<evidence type="ECO:0000256" key="2">
    <source>
        <dbReference type="ARBA" id="ARBA00023326"/>
    </source>
</evidence>
<reference evidence="7" key="1">
    <citation type="journal article" date="2019" name="Int. J. Syst. Evol. Microbiol.">
        <title>The Global Catalogue of Microorganisms (GCM) 10K type strain sequencing project: providing services to taxonomists for standard genome sequencing and annotation.</title>
        <authorList>
            <consortium name="The Broad Institute Genomics Platform"/>
            <consortium name="The Broad Institute Genome Sequencing Center for Infectious Disease"/>
            <person name="Wu L."/>
            <person name="Ma J."/>
        </authorList>
    </citation>
    <scope>NUCLEOTIDE SEQUENCE [LARGE SCALE GENOMIC DNA]</scope>
    <source>
        <strain evidence="7">CGMCC 4.7152</strain>
    </source>
</reference>
<keyword evidence="2" id="KW-0624">Polysaccharide degradation</keyword>